<feature type="non-terminal residue" evidence="1">
    <location>
        <position position="1"/>
    </location>
</feature>
<protein>
    <submittedName>
        <fullName evidence="1">Uncharacterized protein</fullName>
    </submittedName>
</protein>
<organism evidence="1 2">
    <name type="scientific">Trifolium medium</name>
    <dbReference type="NCBI Taxonomy" id="97028"/>
    <lineage>
        <taxon>Eukaryota</taxon>
        <taxon>Viridiplantae</taxon>
        <taxon>Streptophyta</taxon>
        <taxon>Embryophyta</taxon>
        <taxon>Tracheophyta</taxon>
        <taxon>Spermatophyta</taxon>
        <taxon>Magnoliopsida</taxon>
        <taxon>eudicotyledons</taxon>
        <taxon>Gunneridae</taxon>
        <taxon>Pentapetalae</taxon>
        <taxon>rosids</taxon>
        <taxon>fabids</taxon>
        <taxon>Fabales</taxon>
        <taxon>Fabaceae</taxon>
        <taxon>Papilionoideae</taxon>
        <taxon>50 kb inversion clade</taxon>
        <taxon>NPAAA clade</taxon>
        <taxon>Hologalegina</taxon>
        <taxon>IRL clade</taxon>
        <taxon>Trifolieae</taxon>
        <taxon>Trifolium</taxon>
    </lineage>
</organism>
<sequence length="84" mass="9496">FVATGTKFNGDPAHDVVASSVMLDRIKPDGFIWTPYDIDQSIYPENAGCWSAATYLINFEIVEFHQSDRVRLQFGFHGETKDNP</sequence>
<evidence type="ECO:0000313" key="1">
    <source>
        <dbReference type="EMBL" id="MCI32770.1"/>
    </source>
</evidence>
<dbReference type="EMBL" id="LXQA010198557">
    <property type="protein sequence ID" value="MCI32770.1"/>
    <property type="molecule type" value="Genomic_DNA"/>
</dbReference>
<proteinExistence type="predicted"/>
<comment type="caution">
    <text evidence="1">The sequence shown here is derived from an EMBL/GenBank/DDBJ whole genome shotgun (WGS) entry which is preliminary data.</text>
</comment>
<dbReference type="AlphaFoldDB" id="A0A392RAF4"/>
<accession>A0A392RAF4</accession>
<keyword evidence="2" id="KW-1185">Reference proteome</keyword>
<evidence type="ECO:0000313" key="2">
    <source>
        <dbReference type="Proteomes" id="UP000265520"/>
    </source>
</evidence>
<reference evidence="1 2" key="1">
    <citation type="journal article" date="2018" name="Front. Plant Sci.">
        <title>Red Clover (Trifolium pratense) and Zigzag Clover (T. medium) - A Picture of Genomic Similarities and Differences.</title>
        <authorList>
            <person name="Dluhosova J."/>
            <person name="Istvanek J."/>
            <person name="Nedelnik J."/>
            <person name="Repkova J."/>
        </authorList>
    </citation>
    <scope>NUCLEOTIDE SEQUENCE [LARGE SCALE GENOMIC DNA]</scope>
    <source>
        <strain evidence="2">cv. 10/8</strain>
        <tissue evidence="1">Leaf</tissue>
    </source>
</reference>
<name>A0A392RAF4_9FABA</name>
<dbReference type="Proteomes" id="UP000265520">
    <property type="component" value="Unassembled WGS sequence"/>
</dbReference>